<dbReference type="EMBL" id="BK015564">
    <property type="protein sequence ID" value="DAE13127.1"/>
    <property type="molecule type" value="Genomic_DNA"/>
</dbReference>
<comment type="similarity">
    <text evidence="1">In the C-terminal section; belongs to the transposase 35 family.</text>
</comment>
<dbReference type="GO" id="GO:0032196">
    <property type="term" value="P:transposition"/>
    <property type="evidence" value="ECO:0007669"/>
    <property type="project" value="UniProtKB-KW"/>
</dbReference>
<dbReference type="GO" id="GO:0006310">
    <property type="term" value="P:DNA recombination"/>
    <property type="evidence" value="ECO:0007669"/>
    <property type="project" value="UniProtKB-KW"/>
</dbReference>
<keyword evidence="4" id="KW-0233">DNA recombination</keyword>
<dbReference type="GO" id="GO:0004519">
    <property type="term" value="F:endonuclease activity"/>
    <property type="evidence" value="ECO:0007669"/>
    <property type="project" value="UniProtKB-KW"/>
</dbReference>
<dbReference type="InterPro" id="IPR001959">
    <property type="entry name" value="Transposase"/>
</dbReference>
<proteinExistence type="inferred from homology"/>
<evidence type="ECO:0000256" key="2">
    <source>
        <dbReference type="ARBA" id="ARBA00022578"/>
    </source>
</evidence>
<dbReference type="Pfam" id="PF07282">
    <property type="entry name" value="Cas12f1-like_TNB"/>
    <property type="match status" value="1"/>
</dbReference>
<feature type="domain" description="Probable transposase IS891/IS1136/IS1341" evidence="5">
    <location>
        <begin position="225"/>
        <end position="343"/>
    </location>
</feature>
<sequence>MWYKIPNYTMKCRIYPNKTQHEIIDKILYGIRVAYNVTMYEMITNFKNTKEAKDKKEDKIIHFPQFSSMIKKEWLDYLRNNYPAVKEVPAGCLSSSVYGIFAGDAKKAWESMGKKPVEFYKPFFYSAKKARTSYSYQETFSKFSFSADNKNVLYINLNKLGKVKIRGWNQKIRFDEKCSKDFVDFVKESSGKTQFGLTISKNNIGEYFICFKLNNVYKFIKESDSNKDELGIDVGLKDIAICSNGDKYENKHFAKKEKRHKKILNRQCSRRWGWSNEEFRKAHKDNPEITPSKRYEKTMLSMKKLDNKIARKRDLYNHETTLKIVSSATSLAVESLNVKGMMANHRLAYALSDAAMYDVLNKLSYKSLWYDRTITAIGQFDPSSQRCNNCGYQNPLVKKLSIREWVCPCCGSHHDRDINAAKNILWYAKQKNNNTLTNK</sequence>
<evidence type="ECO:0000259" key="5">
    <source>
        <dbReference type="Pfam" id="PF01385"/>
    </source>
</evidence>
<evidence type="ECO:0000256" key="4">
    <source>
        <dbReference type="ARBA" id="ARBA00023172"/>
    </source>
</evidence>
<keyword evidence="2" id="KW-0815">Transposition</keyword>
<evidence type="ECO:0000259" key="6">
    <source>
        <dbReference type="Pfam" id="PF07282"/>
    </source>
</evidence>
<name>A0A8S5Q1D1_9CAUD</name>
<keyword evidence="7" id="KW-0378">Hydrolase</keyword>
<accession>A0A8S5Q1D1</accession>
<keyword evidence="7" id="KW-0255">Endonuclease</keyword>
<keyword evidence="3" id="KW-0238">DNA-binding</keyword>
<dbReference type="InterPro" id="IPR010095">
    <property type="entry name" value="Cas12f1-like_TNB"/>
</dbReference>
<protein>
    <submittedName>
        <fullName evidence="7">Endonuclease</fullName>
    </submittedName>
</protein>
<feature type="domain" description="Cas12f1-like TNB" evidence="6">
    <location>
        <begin position="359"/>
        <end position="424"/>
    </location>
</feature>
<dbReference type="GO" id="GO:0003677">
    <property type="term" value="F:DNA binding"/>
    <property type="evidence" value="ECO:0007669"/>
    <property type="project" value="UniProtKB-KW"/>
</dbReference>
<reference evidence="7" key="1">
    <citation type="journal article" date="2021" name="Proc. Natl. Acad. Sci. U.S.A.">
        <title>A Catalog of Tens of Thousands of Viruses from Human Metagenomes Reveals Hidden Associations with Chronic Diseases.</title>
        <authorList>
            <person name="Tisza M.J."/>
            <person name="Buck C.B."/>
        </authorList>
    </citation>
    <scope>NUCLEOTIDE SEQUENCE</scope>
    <source>
        <strain evidence="7">CtLqe90</strain>
    </source>
</reference>
<keyword evidence="7" id="KW-0540">Nuclease</keyword>
<dbReference type="NCBIfam" id="NF040570">
    <property type="entry name" value="guided_TnpB"/>
    <property type="match status" value="1"/>
</dbReference>
<organism evidence="7">
    <name type="scientific">Siphoviridae sp. ctLqe90</name>
    <dbReference type="NCBI Taxonomy" id="2825456"/>
    <lineage>
        <taxon>Viruses</taxon>
        <taxon>Duplodnaviria</taxon>
        <taxon>Heunggongvirae</taxon>
        <taxon>Uroviricota</taxon>
        <taxon>Caudoviricetes</taxon>
    </lineage>
</organism>
<evidence type="ECO:0000256" key="1">
    <source>
        <dbReference type="ARBA" id="ARBA00008761"/>
    </source>
</evidence>
<dbReference type="Pfam" id="PF01385">
    <property type="entry name" value="OrfB_IS605"/>
    <property type="match status" value="1"/>
</dbReference>
<evidence type="ECO:0000313" key="7">
    <source>
        <dbReference type="EMBL" id="DAE13127.1"/>
    </source>
</evidence>
<evidence type="ECO:0000256" key="3">
    <source>
        <dbReference type="ARBA" id="ARBA00023125"/>
    </source>
</evidence>